<gene>
    <name evidence="1" type="ORF">NQ317_017550</name>
</gene>
<organism evidence="1 2">
    <name type="scientific">Molorchus minor</name>
    <dbReference type="NCBI Taxonomy" id="1323400"/>
    <lineage>
        <taxon>Eukaryota</taxon>
        <taxon>Metazoa</taxon>
        <taxon>Ecdysozoa</taxon>
        <taxon>Arthropoda</taxon>
        <taxon>Hexapoda</taxon>
        <taxon>Insecta</taxon>
        <taxon>Pterygota</taxon>
        <taxon>Neoptera</taxon>
        <taxon>Endopterygota</taxon>
        <taxon>Coleoptera</taxon>
        <taxon>Polyphaga</taxon>
        <taxon>Cucujiformia</taxon>
        <taxon>Chrysomeloidea</taxon>
        <taxon>Cerambycidae</taxon>
        <taxon>Lamiinae</taxon>
        <taxon>Monochamini</taxon>
        <taxon>Molorchus</taxon>
    </lineage>
</organism>
<comment type="caution">
    <text evidence="1">The sequence shown here is derived from an EMBL/GenBank/DDBJ whole genome shotgun (WGS) entry which is preliminary data.</text>
</comment>
<keyword evidence="2" id="KW-1185">Reference proteome</keyword>
<evidence type="ECO:0000313" key="1">
    <source>
        <dbReference type="EMBL" id="KAJ8975070.1"/>
    </source>
</evidence>
<dbReference type="Proteomes" id="UP001162164">
    <property type="component" value="Unassembled WGS sequence"/>
</dbReference>
<evidence type="ECO:0000313" key="2">
    <source>
        <dbReference type="Proteomes" id="UP001162164"/>
    </source>
</evidence>
<dbReference type="EMBL" id="JAPWTJ010000883">
    <property type="protein sequence ID" value="KAJ8975070.1"/>
    <property type="molecule type" value="Genomic_DNA"/>
</dbReference>
<name>A0ABQ9JA69_9CUCU</name>
<proteinExistence type="predicted"/>
<sequence length="111" mass="12337">MAVHSPFEVVTHNTKEDCWVSFLGKVLDRNIKTKDASCLDCHGWERLKPLRTGDIQHYIHPETGVRVRCLPPGPIPDVSACVRLRTGGLLTDHPGGMMKSKNNSESLNGYV</sequence>
<protein>
    <submittedName>
        <fullName evidence="1">Uncharacterized protein</fullName>
    </submittedName>
</protein>
<reference evidence="1" key="1">
    <citation type="journal article" date="2023" name="Insect Mol. Biol.">
        <title>Genome sequencing provides insights into the evolution of gene families encoding plant cell wall-degrading enzymes in longhorned beetles.</title>
        <authorList>
            <person name="Shin N.R."/>
            <person name="Okamura Y."/>
            <person name="Kirsch R."/>
            <person name="Pauchet Y."/>
        </authorList>
    </citation>
    <scope>NUCLEOTIDE SEQUENCE</scope>
    <source>
        <strain evidence="1">MMC_N1</strain>
    </source>
</reference>
<accession>A0ABQ9JA69</accession>